<evidence type="ECO:0000256" key="1">
    <source>
        <dbReference type="SAM" id="MobiDB-lite"/>
    </source>
</evidence>
<evidence type="ECO:0000313" key="3">
    <source>
        <dbReference type="Proteomes" id="UP000593566"/>
    </source>
</evidence>
<dbReference type="AlphaFoldDB" id="A0A8H6CKM4"/>
<dbReference type="RefSeq" id="XP_037154150.1">
    <property type="nucleotide sequence ID" value="XM_037301333.1"/>
</dbReference>
<proteinExistence type="predicted"/>
<gene>
    <name evidence="2" type="ORF">HO133_010481</name>
</gene>
<organism evidence="2 3">
    <name type="scientific">Letharia lupina</name>
    <dbReference type="NCBI Taxonomy" id="560253"/>
    <lineage>
        <taxon>Eukaryota</taxon>
        <taxon>Fungi</taxon>
        <taxon>Dikarya</taxon>
        <taxon>Ascomycota</taxon>
        <taxon>Pezizomycotina</taxon>
        <taxon>Lecanoromycetes</taxon>
        <taxon>OSLEUM clade</taxon>
        <taxon>Lecanoromycetidae</taxon>
        <taxon>Lecanorales</taxon>
        <taxon>Lecanorineae</taxon>
        <taxon>Parmeliaceae</taxon>
        <taxon>Letharia</taxon>
    </lineage>
</organism>
<dbReference type="GeneID" id="59338871"/>
<protein>
    <submittedName>
        <fullName evidence="2">Uncharacterized protein</fullName>
    </submittedName>
</protein>
<feature type="region of interest" description="Disordered" evidence="1">
    <location>
        <begin position="1"/>
        <end position="53"/>
    </location>
</feature>
<name>A0A8H6CKM4_9LECA</name>
<dbReference type="Proteomes" id="UP000593566">
    <property type="component" value="Unassembled WGS sequence"/>
</dbReference>
<evidence type="ECO:0000313" key="2">
    <source>
        <dbReference type="EMBL" id="KAF6225283.1"/>
    </source>
</evidence>
<sequence length="93" mass="9905">MAHKTHPRSLDAFSGPAEQATASRVERFEADAPVKPTRAPRIAPSNLKREGKKTADLRTLPTLGTALEHTVPTQRFTQTGPGISTLGISSTTA</sequence>
<dbReference type="EMBL" id="JACCJB010000008">
    <property type="protein sequence ID" value="KAF6225283.1"/>
    <property type="molecule type" value="Genomic_DNA"/>
</dbReference>
<accession>A0A8H6CKM4</accession>
<keyword evidence="3" id="KW-1185">Reference proteome</keyword>
<reference evidence="2 3" key="1">
    <citation type="journal article" date="2020" name="Genomics">
        <title>Complete, high-quality genomes from long-read metagenomic sequencing of two wolf lichen thalli reveals enigmatic genome architecture.</title>
        <authorList>
            <person name="McKenzie S.K."/>
            <person name="Walston R.F."/>
            <person name="Allen J.L."/>
        </authorList>
    </citation>
    <scope>NUCLEOTIDE SEQUENCE [LARGE SCALE GENOMIC DNA]</scope>
    <source>
        <strain evidence="2">WasteWater1</strain>
    </source>
</reference>
<comment type="caution">
    <text evidence="2">The sequence shown here is derived from an EMBL/GenBank/DDBJ whole genome shotgun (WGS) entry which is preliminary data.</text>
</comment>